<dbReference type="RefSeq" id="WP_116977132.1">
    <property type="nucleotide sequence ID" value="NZ_QPMM01000009.1"/>
</dbReference>
<dbReference type="AlphaFoldDB" id="A0A3E1Y7Y7"/>
<dbReference type="Proteomes" id="UP000260644">
    <property type="component" value="Unassembled WGS sequence"/>
</dbReference>
<dbReference type="OrthoDB" id="672902at2"/>
<proteinExistence type="predicted"/>
<accession>A0A3E1Y7Y7</accession>
<dbReference type="EMBL" id="QPMM01000009">
    <property type="protein sequence ID" value="RFS21184.1"/>
    <property type="molecule type" value="Genomic_DNA"/>
</dbReference>
<evidence type="ECO:0000313" key="1">
    <source>
        <dbReference type="EMBL" id="RFS21184.1"/>
    </source>
</evidence>
<keyword evidence="2" id="KW-1185">Reference proteome</keyword>
<sequence>MQLKFEISCIDYIIAKIYRHNNNQTIGHSSDQGDKFQELLNVFFQIDKLNESADKQQLLPFSSMVWWYNDFINYCWHIQTSDGFNLNIEIVEHSPENEKYQLAIVSEYLTLDTLLLDIYKSLREMWMKFGFVGYKMNWSAGNFPIYELLTLKSRFSDIKLTFLEQDEENEWRYKVRPEEELQLLLKN</sequence>
<evidence type="ECO:0000313" key="2">
    <source>
        <dbReference type="Proteomes" id="UP000260644"/>
    </source>
</evidence>
<protein>
    <submittedName>
        <fullName evidence="1">Uncharacterized protein</fullName>
    </submittedName>
</protein>
<reference evidence="1 2" key="1">
    <citation type="submission" date="2018-07" db="EMBL/GenBank/DDBJ databases">
        <title>Chitinophaga K2CV101002-2 sp. nov., isolated from a monsoon evergreen broad-leaved forest soil.</title>
        <authorList>
            <person name="Lv Y."/>
        </authorList>
    </citation>
    <scope>NUCLEOTIDE SEQUENCE [LARGE SCALE GENOMIC DNA]</scope>
    <source>
        <strain evidence="1 2">GDMCC 1.1288</strain>
    </source>
</reference>
<organism evidence="1 2">
    <name type="scientific">Chitinophaga silvatica</name>
    <dbReference type="NCBI Taxonomy" id="2282649"/>
    <lineage>
        <taxon>Bacteria</taxon>
        <taxon>Pseudomonadati</taxon>
        <taxon>Bacteroidota</taxon>
        <taxon>Chitinophagia</taxon>
        <taxon>Chitinophagales</taxon>
        <taxon>Chitinophagaceae</taxon>
        <taxon>Chitinophaga</taxon>
    </lineage>
</organism>
<comment type="caution">
    <text evidence="1">The sequence shown here is derived from an EMBL/GenBank/DDBJ whole genome shotgun (WGS) entry which is preliminary data.</text>
</comment>
<gene>
    <name evidence="1" type="ORF">DVR12_17780</name>
</gene>
<name>A0A3E1Y7Y7_9BACT</name>